<name>A0ABZ2RRR7_ECTME</name>
<sequence>MRLLIAERQHQIYADYVRQQVPYLDVFASDDPATLCQQAGNCTIWLGQPDLLAGLLRQGHKPDWLQSTWAGIKPLLATDLPHDYQLTRAVGIFGQVMAEFMLCHMLAHQRQLAQQWQEQRERHWNNRSPQSLAGRRVLIVGTGDIGLRVAQFLAPFGLKLTGIASSARQLPPFERVGDLRDLPTFAAETDFLINLLPDTDDTHDLYDEALFACMQPHALFINAGRGGAVVDSDLVAALQQGQLAGAVIDVCRQEPLLTEHPFWNTPNLLLTGHSSAPTDPHLMAKLFIDNLRCYQSAKPLMGRVDFSRGY</sequence>
<dbReference type="InterPro" id="IPR036291">
    <property type="entry name" value="NAD(P)-bd_dom_sf"/>
</dbReference>
<evidence type="ECO:0000313" key="4">
    <source>
        <dbReference type="EMBL" id="WXL27834.1"/>
    </source>
</evidence>
<dbReference type="Pfam" id="PF02826">
    <property type="entry name" value="2-Hacid_dh_C"/>
    <property type="match status" value="1"/>
</dbReference>
<dbReference type="Proteomes" id="UP001476583">
    <property type="component" value="Chromosome"/>
</dbReference>
<proteinExistence type="predicted"/>
<dbReference type="InterPro" id="IPR006140">
    <property type="entry name" value="D-isomer_DH_NAD-bd"/>
</dbReference>
<keyword evidence="5" id="KW-1185">Reference proteome</keyword>
<dbReference type="EMBL" id="CP148074">
    <property type="protein sequence ID" value="WXL27834.1"/>
    <property type="molecule type" value="Genomic_DNA"/>
</dbReference>
<feature type="domain" description="D-isomer specific 2-hydroxyacid dehydrogenase NAD-binding" evidence="3">
    <location>
        <begin position="103"/>
        <end position="274"/>
    </location>
</feature>
<dbReference type="Gene3D" id="3.40.50.720">
    <property type="entry name" value="NAD(P)-binding Rossmann-like Domain"/>
    <property type="match status" value="2"/>
</dbReference>
<dbReference type="PANTHER" id="PTHR43333:SF1">
    <property type="entry name" value="D-ISOMER SPECIFIC 2-HYDROXYACID DEHYDROGENASE NAD-BINDING DOMAIN-CONTAINING PROTEIN"/>
    <property type="match status" value="1"/>
</dbReference>
<organism evidence="4 5">
    <name type="scientific">Ectopseudomonas mendocina</name>
    <name type="common">Pseudomonas mendocina</name>
    <dbReference type="NCBI Taxonomy" id="300"/>
    <lineage>
        <taxon>Bacteria</taxon>
        <taxon>Pseudomonadati</taxon>
        <taxon>Pseudomonadota</taxon>
        <taxon>Gammaproteobacteria</taxon>
        <taxon>Pseudomonadales</taxon>
        <taxon>Pseudomonadaceae</taxon>
        <taxon>Ectopseudomonas</taxon>
    </lineage>
</organism>
<evidence type="ECO:0000256" key="2">
    <source>
        <dbReference type="ARBA" id="ARBA00023027"/>
    </source>
</evidence>
<keyword evidence="2" id="KW-0520">NAD</keyword>
<evidence type="ECO:0000259" key="3">
    <source>
        <dbReference type="Pfam" id="PF02826"/>
    </source>
</evidence>
<reference evidence="4 5" key="1">
    <citation type="submission" date="2024-03" db="EMBL/GenBank/DDBJ databases">
        <title>Complete genome of BD2.</title>
        <authorList>
            <person name="Cao G."/>
        </authorList>
    </citation>
    <scope>NUCLEOTIDE SEQUENCE [LARGE SCALE GENOMIC DNA]</scope>
    <source>
        <strain evidence="4 5">BD2</strain>
    </source>
</reference>
<keyword evidence="1" id="KW-0560">Oxidoreductase</keyword>
<dbReference type="CDD" id="cd05300">
    <property type="entry name" value="2-Hacid_dh_1"/>
    <property type="match status" value="1"/>
</dbReference>
<gene>
    <name evidence="4" type="ORF">WG219_10435</name>
</gene>
<evidence type="ECO:0000256" key="1">
    <source>
        <dbReference type="ARBA" id="ARBA00023002"/>
    </source>
</evidence>
<dbReference type="SUPFAM" id="SSF51735">
    <property type="entry name" value="NAD(P)-binding Rossmann-fold domains"/>
    <property type="match status" value="1"/>
</dbReference>
<accession>A0ABZ2RRR7</accession>
<protein>
    <submittedName>
        <fullName evidence="4">D-2-hydroxyacid dehydrogenase</fullName>
    </submittedName>
</protein>
<dbReference type="PANTHER" id="PTHR43333">
    <property type="entry name" value="2-HACID_DH_C DOMAIN-CONTAINING PROTEIN"/>
    <property type="match status" value="1"/>
</dbReference>
<evidence type="ECO:0000313" key="5">
    <source>
        <dbReference type="Proteomes" id="UP001476583"/>
    </source>
</evidence>